<accession>A0A6M1RGG8</accession>
<protein>
    <submittedName>
        <fullName evidence="2">ParA family protein</fullName>
    </submittedName>
</protein>
<dbReference type="Gene3D" id="3.40.50.300">
    <property type="entry name" value="P-loop containing nucleotide triphosphate hydrolases"/>
    <property type="match status" value="1"/>
</dbReference>
<dbReference type="Pfam" id="PF13614">
    <property type="entry name" value="AAA_31"/>
    <property type="match status" value="1"/>
</dbReference>
<dbReference type="InterPro" id="IPR027417">
    <property type="entry name" value="P-loop_NTPase"/>
</dbReference>
<gene>
    <name evidence="2" type="ORF">G4L39_06965</name>
</gene>
<dbReference type="CDD" id="cd02042">
    <property type="entry name" value="ParAB_family"/>
    <property type="match status" value="1"/>
</dbReference>
<reference evidence="2 3" key="1">
    <citation type="submission" date="2020-02" db="EMBL/GenBank/DDBJ databases">
        <title>Draft genome sequence of Limisphaera ngatamarikiensis NGM72.4T, a thermophilic Verrucomicrobia grouped in subdivision 3.</title>
        <authorList>
            <person name="Carere C.R."/>
            <person name="Steen J."/>
            <person name="Hugenholtz P."/>
            <person name="Stott M.B."/>
        </authorList>
    </citation>
    <scope>NUCLEOTIDE SEQUENCE [LARGE SCALE GENOMIC DNA]</scope>
    <source>
        <strain evidence="2 3">NGM72.4</strain>
    </source>
</reference>
<dbReference type="InterPro" id="IPR050678">
    <property type="entry name" value="DNA_Partitioning_ATPase"/>
</dbReference>
<dbReference type="FunFam" id="3.40.50.300:FF:000285">
    <property type="entry name" value="Sporulation initiation inhibitor Soj"/>
    <property type="match status" value="1"/>
</dbReference>
<keyword evidence="3" id="KW-1185">Reference proteome</keyword>
<name>A0A6M1RGG8_9BACT</name>
<proteinExistence type="predicted"/>
<dbReference type="RefSeq" id="WP_165106981.1">
    <property type="nucleotide sequence ID" value="NZ_JAAKYA010000048.1"/>
</dbReference>
<evidence type="ECO:0000313" key="3">
    <source>
        <dbReference type="Proteomes" id="UP000477311"/>
    </source>
</evidence>
<dbReference type="PANTHER" id="PTHR13696:SF52">
    <property type="entry name" value="PARA FAMILY PROTEIN CT_582"/>
    <property type="match status" value="1"/>
</dbReference>
<dbReference type="InterPro" id="IPR025669">
    <property type="entry name" value="AAA_dom"/>
</dbReference>
<dbReference type="AlphaFoldDB" id="A0A6M1RGG8"/>
<dbReference type="Proteomes" id="UP000477311">
    <property type="component" value="Unassembled WGS sequence"/>
</dbReference>
<dbReference type="EMBL" id="JAAKYA010000048">
    <property type="protein sequence ID" value="NGO39138.1"/>
    <property type="molecule type" value="Genomic_DNA"/>
</dbReference>
<dbReference type="SUPFAM" id="SSF52540">
    <property type="entry name" value="P-loop containing nucleoside triphosphate hydrolases"/>
    <property type="match status" value="1"/>
</dbReference>
<comment type="caution">
    <text evidence="2">The sequence shown here is derived from an EMBL/GenBank/DDBJ whole genome shotgun (WGS) entry which is preliminary data.</text>
</comment>
<feature type="domain" description="AAA" evidence="1">
    <location>
        <begin position="4"/>
        <end position="179"/>
    </location>
</feature>
<sequence>MATTVIAVANQKGGVGKTTTAINLSACLARLGHRVLVVDLDPQGNATSGLGLEKAPGGSVYEALLGAAPLEERIRPTAFPNLEMIPSELDLCGAEVELARAEQNLSRLRTALDPLRGADRYPLIVVDCPPSLGLLTMNAFVAADAVLVPLQCEYYALEGISTLQRVLDQVRTHALNPYLRLLGILMTMYDGRTRLANQVVDEVRRYFGDLVFETMIPRTTRVAEAPSFGKPILEYDPYSSASAAYELLAQEVQGRLERIRQGLDPVAAPAPAANPSSSHAS</sequence>
<organism evidence="2 3">
    <name type="scientific">Limisphaera ngatamarikiensis</name>
    <dbReference type="NCBI Taxonomy" id="1324935"/>
    <lineage>
        <taxon>Bacteria</taxon>
        <taxon>Pseudomonadati</taxon>
        <taxon>Verrucomicrobiota</taxon>
        <taxon>Verrucomicrobiia</taxon>
        <taxon>Limisphaerales</taxon>
        <taxon>Limisphaeraceae</taxon>
        <taxon>Limisphaera</taxon>
    </lineage>
</organism>
<evidence type="ECO:0000259" key="1">
    <source>
        <dbReference type="Pfam" id="PF13614"/>
    </source>
</evidence>
<evidence type="ECO:0000313" key="2">
    <source>
        <dbReference type="EMBL" id="NGO39138.1"/>
    </source>
</evidence>
<dbReference type="PANTHER" id="PTHR13696">
    <property type="entry name" value="P-LOOP CONTAINING NUCLEOSIDE TRIPHOSPHATE HYDROLASE"/>
    <property type="match status" value="1"/>
</dbReference>